<evidence type="ECO:0000313" key="4">
    <source>
        <dbReference type="Proteomes" id="UP001265259"/>
    </source>
</evidence>
<evidence type="ECO:0000256" key="1">
    <source>
        <dbReference type="SAM" id="MobiDB-lite"/>
    </source>
</evidence>
<dbReference type="Proteomes" id="UP001265259">
    <property type="component" value="Unassembled WGS sequence"/>
</dbReference>
<dbReference type="Pfam" id="PF13403">
    <property type="entry name" value="Hint_2"/>
    <property type="match status" value="1"/>
</dbReference>
<organism evidence="3 4">
    <name type="scientific">Tropicimonas omnivorans</name>
    <dbReference type="NCBI Taxonomy" id="3075590"/>
    <lineage>
        <taxon>Bacteria</taxon>
        <taxon>Pseudomonadati</taxon>
        <taxon>Pseudomonadota</taxon>
        <taxon>Alphaproteobacteria</taxon>
        <taxon>Rhodobacterales</taxon>
        <taxon>Roseobacteraceae</taxon>
        <taxon>Tropicimonas</taxon>
    </lineage>
</organism>
<name>A0ABU3DEE5_9RHOB</name>
<reference evidence="3 4" key="1">
    <citation type="submission" date="2023-09" db="EMBL/GenBank/DDBJ databases">
        <authorList>
            <person name="Rey-Velasco X."/>
        </authorList>
    </citation>
    <scope>NUCLEOTIDE SEQUENCE [LARGE SCALE GENOMIC DNA]</scope>
    <source>
        <strain evidence="3 4">F158</strain>
    </source>
</reference>
<dbReference type="InterPro" id="IPR028992">
    <property type="entry name" value="Hedgehog/Intein_dom"/>
</dbReference>
<comment type="caution">
    <text evidence="3">The sequence shown here is derived from an EMBL/GenBank/DDBJ whole genome shotgun (WGS) entry which is preliminary data.</text>
</comment>
<accession>A0ABU3DEE5</accession>
<evidence type="ECO:0000313" key="3">
    <source>
        <dbReference type="EMBL" id="MDT0682050.1"/>
    </source>
</evidence>
<protein>
    <submittedName>
        <fullName evidence="3">Hint domain-containing protein</fullName>
    </submittedName>
</protein>
<feature type="domain" description="Hedgehog/Intein (Hint)" evidence="2">
    <location>
        <begin position="25"/>
        <end position="151"/>
    </location>
</feature>
<keyword evidence="4" id="KW-1185">Reference proteome</keyword>
<proteinExistence type="predicted"/>
<dbReference type="RefSeq" id="WP_311689796.1">
    <property type="nucleotide sequence ID" value="NZ_JAVRHL010000001.1"/>
</dbReference>
<dbReference type="EMBL" id="JAVRHL010000001">
    <property type="protein sequence ID" value="MDT0682050.1"/>
    <property type="molecule type" value="Genomic_DNA"/>
</dbReference>
<gene>
    <name evidence="3" type="ORF">RM543_05090</name>
</gene>
<feature type="region of interest" description="Disordered" evidence="1">
    <location>
        <begin position="1"/>
        <end position="22"/>
    </location>
</feature>
<evidence type="ECO:0000259" key="2">
    <source>
        <dbReference type="Pfam" id="PF13403"/>
    </source>
</evidence>
<sequence length="174" mass="18114">MSEFEATSEPHRSRVTPRETPSGVAAGTLILTTLGKLPAEALRAGDRVIDANGVTHVVRGVRRLSCNGPLVRIHAGALASSMPTSDLLVGPAQRISITCPQMQLMFGRAAGLALARDLLGCGADPVAAPHRLDMIGIRCGAPAILWANGTPVLCPGRASTPAPRTNGEVRNDNQ</sequence>